<feature type="compositionally biased region" description="Basic and acidic residues" evidence="1">
    <location>
        <begin position="99"/>
        <end position="110"/>
    </location>
</feature>
<feature type="non-terminal residue" evidence="2">
    <location>
        <position position="1"/>
    </location>
</feature>
<comment type="caution">
    <text evidence="2">The sequence shown here is derived from an EMBL/GenBank/DDBJ whole genome shotgun (WGS) entry which is preliminary data.</text>
</comment>
<sequence>NTPSEGKCTLTFENPSVTKMMEIPTKRSSGADKLHNMVNQQVKNKETHNSKNVNRPVNIIKSMSGKRYETTQGARLEDPLDDVRNLFESKYSHHSSIGIKKDEREASDND</sequence>
<protein>
    <submittedName>
        <fullName evidence="2">30359_t:CDS:1</fullName>
    </submittedName>
</protein>
<evidence type="ECO:0000313" key="3">
    <source>
        <dbReference type="Proteomes" id="UP000789901"/>
    </source>
</evidence>
<evidence type="ECO:0000313" key="2">
    <source>
        <dbReference type="EMBL" id="CAG8724118.1"/>
    </source>
</evidence>
<dbReference type="Proteomes" id="UP000789901">
    <property type="component" value="Unassembled WGS sequence"/>
</dbReference>
<name>A0ABN7V389_GIGMA</name>
<gene>
    <name evidence="2" type="ORF">GMARGA_LOCUS13773</name>
</gene>
<dbReference type="EMBL" id="CAJVQB010008871">
    <property type="protein sequence ID" value="CAG8724118.1"/>
    <property type="molecule type" value="Genomic_DNA"/>
</dbReference>
<keyword evidence="3" id="KW-1185">Reference proteome</keyword>
<feature type="region of interest" description="Disordered" evidence="1">
    <location>
        <begin position="91"/>
        <end position="110"/>
    </location>
</feature>
<evidence type="ECO:0000256" key="1">
    <source>
        <dbReference type="SAM" id="MobiDB-lite"/>
    </source>
</evidence>
<organism evidence="2 3">
    <name type="scientific">Gigaspora margarita</name>
    <dbReference type="NCBI Taxonomy" id="4874"/>
    <lineage>
        <taxon>Eukaryota</taxon>
        <taxon>Fungi</taxon>
        <taxon>Fungi incertae sedis</taxon>
        <taxon>Mucoromycota</taxon>
        <taxon>Glomeromycotina</taxon>
        <taxon>Glomeromycetes</taxon>
        <taxon>Diversisporales</taxon>
        <taxon>Gigasporaceae</taxon>
        <taxon>Gigaspora</taxon>
    </lineage>
</organism>
<reference evidence="2 3" key="1">
    <citation type="submission" date="2021-06" db="EMBL/GenBank/DDBJ databases">
        <authorList>
            <person name="Kallberg Y."/>
            <person name="Tangrot J."/>
            <person name="Rosling A."/>
        </authorList>
    </citation>
    <scope>NUCLEOTIDE SEQUENCE [LARGE SCALE GENOMIC DNA]</scope>
    <source>
        <strain evidence="2 3">120-4 pot B 10/14</strain>
    </source>
</reference>
<proteinExistence type="predicted"/>
<accession>A0ABN7V389</accession>